<dbReference type="Proteomes" id="UP000233551">
    <property type="component" value="Unassembled WGS sequence"/>
</dbReference>
<keyword evidence="4" id="KW-1185">Reference proteome</keyword>
<evidence type="ECO:0000313" key="2">
    <source>
        <dbReference type="EMBL" id="PKI61385.1"/>
    </source>
</evidence>
<organism evidence="1 3">
    <name type="scientific">Punica granatum</name>
    <name type="common">Pomegranate</name>
    <dbReference type="NCBI Taxonomy" id="22663"/>
    <lineage>
        <taxon>Eukaryota</taxon>
        <taxon>Viridiplantae</taxon>
        <taxon>Streptophyta</taxon>
        <taxon>Embryophyta</taxon>
        <taxon>Tracheophyta</taxon>
        <taxon>Spermatophyta</taxon>
        <taxon>Magnoliopsida</taxon>
        <taxon>eudicotyledons</taxon>
        <taxon>Gunneridae</taxon>
        <taxon>Pentapetalae</taxon>
        <taxon>rosids</taxon>
        <taxon>malvids</taxon>
        <taxon>Myrtales</taxon>
        <taxon>Lythraceae</taxon>
        <taxon>Punica</taxon>
    </lineage>
</organism>
<comment type="caution">
    <text evidence="1">The sequence shown here is derived from an EMBL/GenBank/DDBJ whole genome shotgun (WGS) entry which is preliminary data.</text>
</comment>
<accession>A0A218WE58</accession>
<dbReference type="GeneID" id="116198907"/>
<dbReference type="AlphaFoldDB" id="A0A218WE58"/>
<dbReference type="EMBL" id="MTKT01004693">
    <property type="protein sequence ID" value="OWM70342.1"/>
    <property type="molecule type" value="Genomic_DNA"/>
</dbReference>
<evidence type="ECO:0000313" key="3">
    <source>
        <dbReference type="Proteomes" id="UP000197138"/>
    </source>
</evidence>
<dbReference type="PANTHER" id="PTHR33782">
    <property type="entry name" value="OS01G0121600 PROTEIN"/>
    <property type="match status" value="1"/>
</dbReference>
<sequence length="162" mass="18182">MGSLNFSLAPSSMYRHKFLPLSPAKRRPPPSPLSVLPARISAMRKRESDGGSGGSRRWGMVDENMIVLRKRIREIETVEQKYEPPAEWMDWEKRYYTTYSSVICDVMRMLQSRLMDTRPGVALGLAALVAFSVPTSSAVILLHLVEVVKGILQLGFTSSLIN</sequence>
<dbReference type="PANTHER" id="PTHR33782:SF5">
    <property type="entry name" value="MEDIATOR OF RNA POLYMERASE II TRANSCRIPTION SUBUNIT"/>
    <property type="match status" value="1"/>
</dbReference>
<dbReference type="STRING" id="22663.A0A218WE58"/>
<dbReference type="Proteomes" id="UP000197138">
    <property type="component" value="Unassembled WGS sequence"/>
</dbReference>
<reference evidence="1" key="2">
    <citation type="submission" date="2017-06" db="EMBL/GenBank/DDBJ databases">
        <title>The pomegranate genome and the genomics of punicalagin biosynthesis.</title>
        <authorList>
            <person name="Xu C."/>
        </authorList>
    </citation>
    <scope>NUCLEOTIDE SEQUENCE [LARGE SCALE GENOMIC DNA]</scope>
    <source>
        <tissue evidence="1">Fresh leaf</tissue>
    </source>
</reference>
<name>A0A218WE58_PUNGR</name>
<reference evidence="2 4" key="3">
    <citation type="submission" date="2017-11" db="EMBL/GenBank/DDBJ databases">
        <title>De-novo sequencing of pomegranate (Punica granatum L.) genome.</title>
        <authorList>
            <person name="Akparov Z."/>
            <person name="Amiraslanov A."/>
            <person name="Hajiyeva S."/>
            <person name="Abbasov M."/>
            <person name="Kaur K."/>
            <person name="Hamwieh A."/>
            <person name="Solovyev V."/>
            <person name="Salamov A."/>
            <person name="Braich B."/>
            <person name="Kosarev P."/>
            <person name="Mahmoud A."/>
            <person name="Hajiyev E."/>
            <person name="Babayeva S."/>
            <person name="Izzatullayeva V."/>
            <person name="Mammadov A."/>
            <person name="Mammadov A."/>
            <person name="Sharifova S."/>
            <person name="Ojaghi J."/>
            <person name="Eynullazada K."/>
            <person name="Bayramov B."/>
            <person name="Abdulazimova A."/>
            <person name="Shahmuradov I."/>
        </authorList>
    </citation>
    <scope>NUCLEOTIDE SEQUENCE [LARGE SCALE GENOMIC DNA]</scope>
    <source>
        <strain evidence="2">AG2017</strain>
        <strain evidence="4">cv. AG2017</strain>
        <tissue evidence="2">Leaf</tissue>
    </source>
</reference>
<proteinExistence type="predicted"/>
<evidence type="ECO:0000313" key="4">
    <source>
        <dbReference type="Proteomes" id="UP000233551"/>
    </source>
</evidence>
<evidence type="ECO:0008006" key="5">
    <source>
        <dbReference type="Google" id="ProtNLM"/>
    </source>
</evidence>
<gene>
    <name evidence="1" type="ORF">CDL15_Pgr004479</name>
    <name evidence="2" type="ORF">CRG98_018233</name>
</gene>
<protein>
    <recommendedName>
        <fullName evidence="5">Mediator of RNA polymerase II transcription subunit 18</fullName>
    </recommendedName>
</protein>
<evidence type="ECO:0000313" key="1">
    <source>
        <dbReference type="EMBL" id="OWM70342.1"/>
    </source>
</evidence>
<dbReference type="OrthoDB" id="672819at2759"/>
<reference evidence="3" key="1">
    <citation type="journal article" date="2017" name="Plant J.">
        <title>The pomegranate (Punica granatum L.) genome and the genomics of punicalagin biosynthesis.</title>
        <authorList>
            <person name="Qin G."/>
            <person name="Xu C."/>
            <person name="Ming R."/>
            <person name="Tang H."/>
            <person name="Guyot R."/>
            <person name="Kramer E.M."/>
            <person name="Hu Y."/>
            <person name="Yi X."/>
            <person name="Qi Y."/>
            <person name="Xu X."/>
            <person name="Gao Z."/>
            <person name="Pan H."/>
            <person name="Jian J."/>
            <person name="Tian Y."/>
            <person name="Yue Z."/>
            <person name="Xu Y."/>
        </authorList>
    </citation>
    <scope>NUCLEOTIDE SEQUENCE [LARGE SCALE GENOMIC DNA]</scope>
    <source>
        <strain evidence="3">cv. Dabenzi</strain>
    </source>
</reference>
<dbReference type="EMBL" id="PGOL01001043">
    <property type="protein sequence ID" value="PKI61385.1"/>
    <property type="molecule type" value="Genomic_DNA"/>
</dbReference>